<dbReference type="HOGENOM" id="CLU_1907825_0_0_1"/>
<gene>
    <name evidence="1" type="ORF">RirG_175420</name>
</gene>
<protein>
    <submittedName>
        <fullName evidence="1">Uncharacterized protein</fullName>
    </submittedName>
</protein>
<evidence type="ECO:0000313" key="2">
    <source>
        <dbReference type="Proteomes" id="UP000022910"/>
    </source>
</evidence>
<dbReference type="OrthoDB" id="31113at2759"/>
<organism evidence="1 2">
    <name type="scientific">Rhizophagus irregularis (strain DAOM 197198w)</name>
    <name type="common">Glomus intraradices</name>
    <dbReference type="NCBI Taxonomy" id="1432141"/>
    <lineage>
        <taxon>Eukaryota</taxon>
        <taxon>Fungi</taxon>
        <taxon>Fungi incertae sedis</taxon>
        <taxon>Mucoromycota</taxon>
        <taxon>Glomeromycotina</taxon>
        <taxon>Glomeromycetes</taxon>
        <taxon>Glomerales</taxon>
        <taxon>Glomeraceae</taxon>
        <taxon>Rhizophagus</taxon>
    </lineage>
</organism>
<dbReference type="STRING" id="1432141.A0A015IUK9"/>
<name>A0A015IUK9_RHIIW</name>
<dbReference type="AlphaFoldDB" id="A0A015IUK9"/>
<dbReference type="EMBL" id="JEMT01025824">
    <property type="protein sequence ID" value="EXX60947.1"/>
    <property type="molecule type" value="Genomic_DNA"/>
</dbReference>
<dbReference type="Proteomes" id="UP000022910">
    <property type="component" value="Unassembled WGS sequence"/>
</dbReference>
<comment type="caution">
    <text evidence="1">The sequence shown here is derived from an EMBL/GenBank/DDBJ whole genome shotgun (WGS) entry which is preliminary data.</text>
</comment>
<proteinExistence type="predicted"/>
<sequence>MLNYLYVSSKKNKGLWKRAKTDDIVYFDGLNVSSEEQIRLRKRDEYDLPSMSGGIESMISKDDPRLATEDDLRNFIKEFKPEEIDVDSEVFRSLPLATQCEIIGELRIKSRQTSWDRIQEIVNNAPISFNFIL</sequence>
<keyword evidence="2" id="KW-1185">Reference proteome</keyword>
<accession>A0A015IUK9</accession>
<evidence type="ECO:0000313" key="1">
    <source>
        <dbReference type="EMBL" id="EXX60947.1"/>
    </source>
</evidence>
<reference evidence="1 2" key="1">
    <citation type="submission" date="2014-02" db="EMBL/GenBank/DDBJ databases">
        <title>Single nucleus genome sequencing reveals high similarity among nuclei of an endomycorrhizal fungus.</title>
        <authorList>
            <person name="Lin K."/>
            <person name="Geurts R."/>
            <person name="Zhang Z."/>
            <person name="Limpens E."/>
            <person name="Saunders D.G."/>
            <person name="Mu D."/>
            <person name="Pang E."/>
            <person name="Cao H."/>
            <person name="Cha H."/>
            <person name="Lin T."/>
            <person name="Zhou Q."/>
            <person name="Shang Y."/>
            <person name="Li Y."/>
            <person name="Ivanov S."/>
            <person name="Sharma T."/>
            <person name="Velzen R.V."/>
            <person name="Ruijter N.D."/>
            <person name="Aanen D.K."/>
            <person name="Win J."/>
            <person name="Kamoun S."/>
            <person name="Bisseling T."/>
            <person name="Huang S."/>
        </authorList>
    </citation>
    <scope>NUCLEOTIDE SEQUENCE [LARGE SCALE GENOMIC DNA]</scope>
    <source>
        <strain evidence="2">DAOM197198w</strain>
    </source>
</reference>